<gene>
    <name evidence="5" type="ORF">D3870_20480</name>
</gene>
<keyword evidence="6" id="KW-1185">Reference proteome</keyword>
<reference evidence="5 6" key="1">
    <citation type="submission" date="2018-09" db="EMBL/GenBank/DDBJ databases">
        <authorList>
            <person name="Zhu H."/>
        </authorList>
    </citation>
    <scope>NUCLEOTIDE SEQUENCE [LARGE SCALE GENOMIC DNA]</scope>
    <source>
        <strain evidence="5 6">K2R10-39</strain>
    </source>
</reference>
<evidence type="ECO:0000256" key="2">
    <source>
        <dbReference type="ARBA" id="ARBA00023125"/>
    </source>
</evidence>
<dbReference type="GO" id="GO:0003677">
    <property type="term" value="F:DNA binding"/>
    <property type="evidence" value="ECO:0007669"/>
    <property type="project" value="UniProtKB-KW"/>
</dbReference>
<name>A0A418WWU9_9BURK</name>
<dbReference type="SMART" id="SM00895">
    <property type="entry name" value="FCD"/>
    <property type="match status" value="1"/>
</dbReference>
<dbReference type="SUPFAM" id="SSF48008">
    <property type="entry name" value="GntR ligand-binding domain-like"/>
    <property type="match status" value="1"/>
</dbReference>
<evidence type="ECO:0000313" key="5">
    <source>
        <dbReference type="EMBL" id="RJF97059.1"/>
    </source>
</evidence>
<evidence type="ECO:0000259" key="4">
    <source>
        <dbReference type="SMART" id="SM00895"/>
    </source>
</evidence>
<dbReference type="PANTHER" id="PTHR43537">
    <property type="entry name" value="TRANSCRIPTIONAL REGULATOR, GNTR FAMILY"/>
    <property type="match status" value="1"/>
</dbReference>
<dbReference type="Proteomes" id="UP000285190">
    <property type="component" value="Unassembled WGS sequence"/>
</dbReference>
<evidence type="ECO:0000313" key="6">
    <source>
        <dbReference type="Proteomes" id="UP000285190"/>
    </source>
</evidence>
<dbReference type="InterPro" id="IPR008920">
    <property type="entry name" value="TF_FadR/GntR_C"/>
</dbReference>
<evidence type="ECO:0000256" key="1">
    <source>
        <dbReference type="ARBA" id="ARBA00023015"/>
    </source>
</evidence>
<accession>A0A418WWU9</accession>
<dbReference type="AlphaFoldDB" id="A0A418WWU9"/>
<keyword evidence="2" id="KW-0238">DNA-binding</keyword>
<evidence type="ECO:0000256" key="3">
    <source>
        <dbReference type="ARBA" id="ARBA00023163"/>
    </source>
</evidence>
<keyword evidence="3" id="KW-0804">Transcription</keyword>
<protein>
    <submittedName>
        <fullName evidence="5">FCD domain-containing protein</fullName>
    </submittedName>
</protein>
<dbReference type="InterPro" id="IPR011711">
    <property type="entry name" value="GntR_C"/>
</dbReference>
<dbReference type="Pfam" id="PF07729">
    <property type="entry name" value="FCD"/>
    <property type="match status" value="1"/>
</dbReference>
<dbReference type="Gene3D" id="1.20.120.530">
    <property type="entry name" value="GntR ligand-binding domain-like"/>
    <property type="match status" value="1"/>
</dbReference>
<dbReference type="EMBL" id="QYUN01000003">
    <property type="protein sequence ID" value="RJF97059.1"/>
    <property type="molecule type" value="Genomic_DNA"/>
</dbReference>
<feature type="domain" description="GntR C-terminal" evidence="4">
    <location>
        <begin position="1"/>
        <end position="121"/>
    </location>
</feature>
<dbReference type="PANTHER" id="PTHR43537:SF49">
    <property type="entry name" value="TRANSCRIPTIONAL REGULATORY PROTEIN"/>
    <property type="match status" value="1"/>
</dbReference>
<keyword evidence="1" id="KW-0805">Transcription regulation</keyword>
<organism evidence="5 6">
    <name type="scientific">Noviherbaspirillum cavernae</name>
    <dbReference type="NCBI Taxonomy" id="2320862"/>
    <lineage>
        <taxon>Bacteria</taxon>
        <taxon>Pseudomonadati</taxon>
        <taxon>Pseudomonadota</taxon>
        <taxon>Betaproteobacteria</taxon>
        <taxon>Burkholderiales</taxon>
        <taxon>Oxalobacteraceae</taxon>
        <taxon>Noviherbaspirillum</taxon>
    </lineage>
</organism>
<proteinExistence type="predicted"/>
<comment type="caution">
    <text evidence="5">The sequence shown here is derived from an EMBL/GenBank/DDBJ whole genome shotgun (WGS) entry which is preliminary data.</text>
</comment>
<sequence>MLAELEGVCAKFAARRMDSVERHALREAFHVCEAAAAAAQVAAYQEANTRFHEVIYAGSRNEWARNQIRALRLRCASYQRSRFDLSGRLEQSLQEHREVLERIEAGDGEGARHAMIEHISVGGRDFAEFVSSLPADLLGSE</sequence>